<protein>
    <recommendedName>
        <fullName evidence="2">histidine kinase</fullName>
        <ecNumber evidence="2">2.7.13.3</ecNumber>
    </recommendedName>
</protein>
<dbReference type="PROSITE" id="PS50110">
    <property type="entry name" value="RESPONSE_REGULATORY"/>
    <property type="match status" value="1"/>
</dbReference>
<dbReference type="Gene3D" id="3.30.450.40">
    <property type="match status" value="1"/>
</dbReference>
<dbReference type="InterPro" id="IPR035965">
    <property type="entry name" value="PAS-like_dom_sf"/>
</dbReference>
<dbReference type="PANTHER" id="PTHR43065:SF50">
    <property type="entry name" value="HISTIDINE KINASE"/>
    <property type="match status" value="1"/>
</dbReference>
<feature type="region of interest" description="Disordered" evidence="7">
    <location>
        <begin position="1"/>
        <end position="24"/>
    </location>
</feature>
<dbReference type="GO" id="GO:0000155">
    <property type="term" value="F:phosphorelay sensor kinase activity"/>
    <property type="evidence" value="ECO:0007669"/>
    <property type="project" value="InterPro"/>
</dbReference>
<reference evidence="11 12" key="1">
    <citation type="submission" date="2015-05" db="EMBL/GenBank/DDBJ databases">
        <title>Genome assembly of Archangium gephyra DSM 2261.</title>
        <authorList>
            <person name="Sharma G."/>
            <person name="Subramanian S."/>
        </authorList>
    </citation>
    <scope>NUCLEOTIDE SEQUENCE [LARGE SCALE GENOMIC DNA]</scope>
    <source>
        <strain evidence="11 12">DSM 2261</strain>
    </source>
</reference>
<feature type="domain" description="PAC" evidence="10">
    <location>
        <begin position="417"/>
        <end position="467"/>
    </location>
</feature>
<dbReference type="PRINTS" id="PR00344">
    <property type="entry name" value="BCTRLSENSOR"/>
</dbReference>
<dbReference type="Gene3D" id="3.40.50.2300">
    <property type="match status" value="1"/>
</dbReference>
<dbReference type="InterPro" id="IPR036097">
    <property type="entry name" value="HisK_dim/P_sf"/>
</dbReference>
<dbReference type="SMART" id="SM00387">
    <property type="entry name" value="HATPase_c"/>
    <property type="match status" value="1"/>
</dbReference>
<evidence type="ECO:0000313" key="12">
    <source>
        <dbReference type="Proteomes" id="UP000035579"/>
    </source>
</evidence>
<dbReference type="AlphaFoldDB" id="A0AAC8TAR6"/>
<dbReference type="CDD" id="cd00082">
    <property type="entry name" value="HisKA"/>
    <property type="match status" value="1"/>
</dbReference>
<dbReference type="Pfam" id="PF08448">
    <property type="entry name" value="PAS_4"/>
    <property type="match status" value="1"/>
</dbReference>
<dbReference type="NCBIfam" id="TIGR00229">
    <property type="entry name" value="sensory_box"/>
    <property type="match status" value="2"/>
</dbReference>
<evidence type="ECO:0000256" key="6">
    <source>
        <dbReference type="PROSITE-ProRule" id="PRU00169"/>
    </source>
</evidence>
<dbReference type="Pfam" id="PF00512">
    <property type="entry name" value="HisKA"/>
    <property type="match status" value="1"/>
</dbReference>
<dbReference type="EMBL" id="CP011509">
    <property type="protein sequence ID" value="AKI99219.1"/>
    <property type="molecule type" value="Genomic_DNA"/>
</dbReference>
<dbReference type="SMART" id="SM00388">
    <property type="entry name" value="HisKA"/>
    <property type="match status" value="1"/>
</dbReference>
<keyword evidence="5 11" id="KW-0418">Kinase</keyword>
<dbReference type="SUPFAM" id="SSF47384">
    <property type="entry name" value="Homodimeric domain of signal transducing histidine kinase"/>
    <property type="match status" value="1"/>
</dbReference>
<dbReference type="Pfam" id="PF00072">
    <property type="entry name" value="Response_reg"/>
    <property type="match status" value="1"/>
</dbReference>
<sequence length="851" mass="94366">MESKLPILMHPKPQQTDAEDGTTLGTCGSLNDLNERRATTDALARRERYLTAVVEIQQRLLAATASESIFERLVAPLGEASGASRAYIFEAHRSPDGNQLFSQRAEWCAPGVKPELNNPMLQDMPLERQMPRLYELLSRGQVLTGLVKNFPPEERAVLEPQQILSVLTLPLWVHGTLAGFIGFDNCAEAREWDKLEVDLLWAAAGAIALCMEQRQSERALRERELRFRRIAENASDVLYRYQLAGTRSFAFISGVVTNNLGFSPEEHYRDPGLWHRQVHSEDLQVLEQLLSDPERMADTPVVVRFTRRDGRLVWLQHVVTPVLDATGLCVAVEGIARDITERRQFEEALKLSEASFRLLLEGVPEPAAIQRDEHIIYANSALVTALGFERPHDLMGRRLQEFLVDEPPTPEGMVSLVTGERRMRRQDGKVRVVEFASLPLLFDGEPAVVSIARDVTEQRKLQSQLSLADRMASMGTLAAGIAHEINNPLAFVISNLGFLLDEMRRMPSMMPGGLAARPEVDEWRSVIMEAREGAERVRQIVRQLKAFSRPDEERLEAVDLHAVLDSAVMLAANEIKHRARLKREYGPMPYVKGNEGRLCQVFLNLVVNAAQAIPEGAAEKNEIRLVTREGEQGRVIAEVQDTGSGIPPEVLGRIFDPFFTTKPVGVGTGLGLSICHGIITSLGGEISVESQPGRGTTVRVVLPAAEQGARVQKPVAAPQVPITQRGRVLIVDDEPAVGRALRRILREHEVELATSGRQALEKLTTDNRFHAVLCDVMMPDLGGKDLYEAIQQAGSGLERRFVFVSGGAFTQGARDFLARVPNPTLEKPFDETAVRRVVRELVLNNAAAVGT</sequence>
<evidence type="ECO:0000256" key="7">
    <source>
        <dbReference type="SAM" id="MobiDB-lite"/>
    </source>
</evidence>
<dbReference type="InterPro" id="IPR003661">
    <property type="entry name" value="HisK_dim/P_dom"/>
</dbReference>
<evidence type="ECO:0000259" key="8">
    <source>
        <dbReference type="PROSITE" id="PS50109"/>
    </source>
</evidence>
<dbReference type="SMART" id="SM00086">
    <property type="entry name" value="PAC"/>
    <property type="match status" value="2"/>
</dbReference>
<evidence type="ECO:0000313" key="11">
    <source>
        <dbReference type="EMBL" id="AKI99219.1"/>
    </source>
</evidence>
<dbReference type="Pfam" id="PF08447">
    <property type="entry name" value="PAS_3"/>
    <property type="match status" value="1"/>
</dbReference>
<dbReference type="SMART" id="SM00091">
    <property type="entry name" value="PAS"/>
    <property type="match status" value="2"/>
</dbReference>
<dbReference type="SUPFAM" id="SSF55781">
    <property type="entry name" value="GAF domain-like"/>
    <property type="match status" value="1"/>
</dbReference>
<dbReference type="InterPro" id="IPR036890">
    <property type="entry name" value="HATPase_C_sf"/>
</dbReference>
<dbReference type="InterPro" id="IPR029016">
    <property type="entry name" value="GAF-like_dom_sf"/>
</dbReference>
<keyword evidence="4" id="KW-0808">Transferase</keyword>
<dbReference type="InterPro" id="IPR003018">
    <property type="entry name" value="GAF"/>
</dbReference>
<dbReference type="InterPro" id="IPR001610">
    <property type="entry name" value="PAC"/>
</dbReference>
<feature type="domain" description="Response regulatory" evidence="9">
    <location>
        <begin position="727"/>
        <end position="842"/>
    </location>
</feature>
<evidence type="ECO:0000256" key="4">
    <source>
        <dbReference type="ARBA" id="ARBA00022679"/>
    </source>
</evidence>
<dbReference type="Gene3D" id="3.30.565.10">
    <property type="entry name" value="Histidine kinase-like ATPase, C-terminal domain"/>
    <property type="match status" value="1"/>
</dbReference>
<dbReference type="Gene3D" id="1.10.287.130">
    <property type="match status" value="1"/>
</dbReference>
<dbReference type="InterPro" id="IPR005467">
    <property type="entry name" value="His_kinase_dom"/>
</dbReference>
<dbReference type="SUPFAM" id="SSF52172">
    <property type="entry name" value="CheY-like"/>
    <property type="match status" value="1"/>
</dbReference>
<dbReference type="CDD" id="cd00156">
    <property type="entry name" value="REC"/>
    <property type="match status" value="1"/>
</dbReference>
<evidence type="ECO:0000256" key="2">
    <source>
        <dbReference type="ARBA" id="ARBA00012438"/>
    </source>
</evidence>
<organism evidence="11 12">
    <name type="scientific">Archangium gephyra</name>
    <dbReference type="NCBI Taxonomy" id="48"/>
    <lineage>
        <taxon>Bacteria</taxon>
        <taxon>Pseudomonadati</taxon>
        <taxon>Myxococcota</taxon>
        <taxon>Myxococcia</taxon>
        <taxon>Myxococcales</taxon>
        <taxon>Cystobacterineae</taxon>
        <taxon>Archangiaceae</taxon>
        <taxon>Archangium</taxon>
    </lineage>
</organism>
<evidence type="ECO:0000256" key="1">
    <source>
        <dbReference type="ARBA" id="ARBA00000085"/>
    </source>
</evidence>
<dbReference type="InterPro" id="IPR001789">
    <property type="entry name" value="Sig_transdc_resp-reg_receiver"/>
</dbReference>
<dbReference type="SMART" id="SM00448">
    <property type="entry name" value="REC"/>
    <property type="match status" value="1"/>
</dbReference>
<dbReference type="InterPro" id="IPR013655">
    <property type="entry name" value="PAS_fold_3"/>
</dbReference>
<dbReference type="Pfam" id="PF02518">
    <property type="entry name" value="HATPase_c"/>
    <property type="match status" value="1"/>
</dbReference>
<dbReference type="PANTHER" id="PTHR43065">
    <property type="entry name" value="SENSOR HISTIDINE KINASE"/>
    <property type="match status" value="1"/>
</dbReference>
<feature type="domain" description="Histidine kinase" evidence="8">
    <location>
        <begin position="480"/>
        <end position="706"/>
    </location>
</feature>
<dbReference type="CDD" id="cd00130">
    <property type="entry name" value="PAS"/>
    <property type="match status" value="2"/>
</dbReference>
<dbReference type="SUPFAM" id="SSF55785">
    <property type="entry name" value="PYP-like sensor domain (PAS domain)"/>
    <property type="match status" value="2"/>
</dbReference>
<dbReference type="InterPro" id="IPR000700">
    <property type="entry name" value="PAS-assoc_C"/>
</dbReference>
<dbReference type="InterPro" id="IPR013656">
    <property type="entry name" value="PAS_4"/>
</dbReference>
<keyword evidence="3 6" id="KW-0597">Phosphoprotein</keyword>
<dbReference type="SUPFAM" id="SSF55874">
    <property type="entry name" value="ATPase domain of HSP90 chaperone/DNA topoisomerase II/histidine kinase"/>
    <property type="match status" value="1"/>
</dbReference>
<dbReference type="PROSITE" id="PS50109">
    <property type="entry name" value="HIS_KIN"/>
    <property type="match status" value="1"/>
</dbReference>
<evidence type="ECO:0000259" key="10">
    <source>
        <dbReference type="PROSITE" id="PS50113"/>
    </source>
</evidence>
<dbReference type="SMART" id="SM00065">
    <property type="entry name" value="GAF"/>
    <property type="match status" value="1"/>
</dbReference>
<dbReference type="InterPro" id="IPR003594">
    <property type="entry name" value="HATPase_dom"/>
</dbReference>
<comment type="catalytic activity">
    <reaction evidence="1">
        <text>ATP + protein L-histidine = ADP + protein N-phospho-L-histidine.</text>
        <dbReference type="EC" id="2.7.13.3"/>
    </reaction>
</comment>
<dbReference type="InterPro" id="IPR000014">
    <property type="entry name" value="PAS"/>
</dbReference>
<evidence type="ECO:0000259" key="9">
    <source>
        <dbReference type="PROSITE" id="PS50110"/>
    </source>
</evidence>
<dbReference type="Pfam" id="PF01590">
    <property type="entry name" value="GAF"/>
    <property type="match status" value="1"/>
</dbReference>
<gene>
    <name evidence="11" type="ORF">AA314_00846</name>
</gene>
<dbReference type="EC" id="2.7.13.3" evidence="2"/>
<dbReference type="InterPro" id="IPR011006">
    <property type="entry name" value="CheY-like_superfamily"/>
</dbReference>
<feature type="domain" description="PAC" evidence="10">
    <location>
        <begin position="299"/>
        <end position="351"/>
    </location>
</feature>
<dbReference type="KEGG" id="age:AA314_00846"/>
<dbReference type="Gene3D" id="3.30.450.20">
    <property type="entry name" value="PAS domain"/>
    <property type="match status" value="2"/>
</dbReference>
<evidence type="ECO:0000256" key="5">
    <source>
        <dbReference type="ARBA" id="ARBA00022777"/>
    </source>
</evidence>
<dbReference type="PROSITE" id="PS50113">
    <property type="entry name" value="PAC"/>
    <property type="match status" value="2"/>
</dbReference>
<evidence type="ECO:0000256" key="3">
    <source>
        <dbReference type="ARBA" id="ARBA00022553"/>
    </source>
</evidence>
<feature type="modified residue" description="4-aspartylphosphate" evidence="6">
    <location>
        <position position="775"/>
    </location>
</feature>
<name>A0AAC8TAR6_9BACT</name>
<accession>A0AAC8TAR6</accession>
<dbReference type="Proteomes" id="UP000035579">
    <property type="component" value="Chromosome"/>
</dbReference>
<proteinExistence type="predicted"/>
<dbReference type="InterPro" id="IPR004358">
    <property type="entry name" value="Sig_transdc_His_kin-like_C"/>
</dbReference>